<dbReference type="EMBL" id="JAOYFC010000002">
    <property type="protein sequence ID" value="MCV6824875.1"/>
    <property type="molecule type" value="Genomic_DNA"/>
</dbReference>
<dbReference type="GO" id="GO:0008233">
    <property type="term" value="F:peptidase activity"/>
    <property type="evidence" value="ECO:0007669"/>
    <property type="project" value="UniProtKB-KW"/>
</dbReference>
<dbReference type="CDD" id="cd02685">
    <property type="entry name" value="MIT_C"/>
    <property type="match status" value="1"/>
</dbReference>
<dbReference type="Proteomes" id="UP001208041">
    <property type="component" value="Unassembled WGS sequence"/>
</dbReference>
<dbReference type="InterPro" id="IPR014061">
    <property type="entry name" value="BrxL-like"/>
</dbReference>
<dbReference type="InterPro" id="IPR032341">
    <property type="entry name" value="MITD1_C"/>
</dbReference>
<dbReference type="Pfam" id="PF20442">
    <property type="entry name" value="BrxL_N"/>
    <property type="match status" value="1"/>
</dbReference>
<dbReference type="GO" id="GO:0006508">
    <property type="term" value="P:proteolysis"/>
    <property type="evidence" value="ECO:0007669"/>
    <property type="project" value="UniProtKB-KW"/>
</dbReference>
<keyword evidence="4" id="KW-0645">Protease</keyword>
<evidence type="ECO:0000313" key="4">
    <source>
        <dbReference type="EMBL" id="MCV6824875.1"/>
    </source>
</evidence>
<evidence type="ECO:0000259" key="3">
    <source>
        <dbReference type="Pfam" id="PF20442"/>
    </source>
</evidence>
<dbReference type="Pfam" id="PF13337">
    <property type="entry name" value="BrxL_ATPase"/>
    <property type="match status" value="1"/>
</dbReference>
<gene>
    <name evidence="4" type="primary">brxL</name>
    <name evidence="4" type="ORF">OH136_09935</name>
</gene>
<feature type="compositionally biased region" description="Basic and acidic residues" evidence="1">
    <location>
        <begin position="528"/>
        <end position="538"/>
    </location>
</feature>
<dbReference type="InterPro" id="IPR046838">
    <property type="entry name" value="BrxL_N"/>
</dbReference>
<protein>
    <submittedName>
        <fullName evidence="4">BREX system Lon protease-like protein BrxL</fullName>
    </submittedName>
</protein>
<evidence type="ECO:0000256" key="1">
    <source>
        <dbReference type="SAM" id="MobiDB-lite"/>
    </source>
</evidence>
<keyword evidence="4" id="KW-0378">Hydrolase</keyword>
<comment type="caution">
    <text evidence="4">The sequence shown here is derived from an EMBL/GenBank/DDBJ whole genome shotgun (WGS) entry which is preliminary data.</text>
</comment>
<dbReference type="RefSeq" id="WP_263953724.1">
    <property type="nucleotide sequence ID" value="NZ_JAOYFC010000002.1"/>
</dbReference>
<keyword evidence="5" id="KW-1185">Reference proteome</keyword>
<evidence type="ECO:0000313" key="5">
    <source>
        <dbReference type="Proteomes" id="UP001208041"/>
    </source>
</evidence>
<dbReference type="Gene3D" id="3.30.870.30">
    <property type="entry name" value="MITD, C-terminal phospholipase D-like domain"/>
    <property type="match status" value="1"/>
</dbReference>
<dbReference type="NCBIfam" id="TIGR02688">
    <property type="entry name" value="BREX system Lon protease-like protein BrxL"/>
    <property type="match status" value="1"/>
</dbReference>
<dbReference type="AlphaFoldDB" id="A0AAE3IZC7"/>
<organism evidence="4 5">
    <name type="scientific">Halocynthiibacter halioticoli</name>
    <dbReference type="NCBI Taxonomy" id="2986804"/>
    <lineage>
        <taxon>Bacteria</taxon>
        <taxon>Pseudomonadati</taxon>
        <taxon>Pseudomonadota</taxon>
        <taxon>Alphaproteobacteria</taxon>
        <taxon>Rhodobacterales</taxon>
        <taxon>Paracoccaceae</taxon>
        <taxon>Halocynthiibacter</taxon>
    </lineage>
</organism>
<dbReference type="InterPro" id="IPR038113">
    <property type="entry name" value="MITD1_C_sf"/>
</dbReference>
<feature type="domain" description="BREX system Lon protease-like BrxL N-terminal" evidence="3">
    <location>
        <begin position="10"/>
        <end position="141"/>
    </location>
</feature>
<feature type="domain" description="MITD1 C-terminal phospholipase D-like" evidence="2">
    <location>
        <begin position="543"/>
        <end position="689"/>
    </location>
</feature>
<evidence type="ECO:0000259" key="2">
    <source>
        <dbReference type="Pfam" id="PF16565"/>
    </source>
</evidence>
<sequence>MSALDEKINEHFAGYVVRKDLVKAVKGNAIVPTYVLEYLLGQYCATDDEASIESGIETVKEILRKHYVHRSEAGLIQSAIKEKGRYKVIDQISVSLNEKTDSYEATFDNLGIKKVAVDSGTVKAHPKLLVTGVWCIADVQYEFSEDARTSPWVLETIKPIQIAKVDYEGYKEARARFTKHEWIDLLMQSIGFNPEAFGRRSKLLQLMRLIPFVERNYNIIELGPKGTGKSHIYSEFSPHGQLISGGEVTIPKLFVNNSNGRIGLVGYWDVVAFDEFAGREKTANKALVDIMKNYMANKTFSRGVNPMGAEASFAFVGNTDHNVPFMLKNSDLFEALPPQFHDSAFIDRLHAYLPGWEIDVIRGEMFTTGYGFIVDYLAEVLRHLRQEDFSNRPDLHFKVSEKISTRDRDAVYKTMSGFLKVIFPAGDETADDVEELLQLALESRKRVKDQLFRIDATYPDVDFFYTGSDGEKRRVQTVEEQEFPQFYYLKPALDPKQQDQSTDAVDDDVIEVEHEPRDTSETSAPAKPRTEEGHHVFSENRKGVSYDKLFGPYLDGASRIVVTDPYIRYFYQIKNMMEFVEMVIQRKALEDQVAIHLVTGPDDGNVQKQRELLESITEACIGSGVDFTWAFDGSGTAHSRDIVTDTGWKIVLDRGLDIFQAPMRRDGFSLGDRLQEHRMLKNFYVTYVRQN</sequence>
<name>A0AAE3IZC7_9RHOB</name>
<dbReference type="Pfam" id="PF16565">
    <property type="entry name" value="MIT_C"/>
    <property type="match status" value="1"/>
</dbReference>
<accession>A0AAE3IZC7</accession>
<proteinExistence type="predicted"/>
<reference evidence="4" key="1">
    <citation type="submission" date="2022-10" db="EMBL/GenBank/DDBJ databases">
        <authorList>
            <person name="Yue Y."/>
        </authorList>
    </citation>
    <scope>NUCLEOTIDE SEQUENCE</scope>
    <source>
        <strain evidence="4">Z654</strain>
    </source>
</reference>
<feature type="region of interest" description="Disordered" evidence="1">
    <location>
        <begin position="514"/>
        <end position="538"/>
    </location>
</feature>